<proteinExistence type="predicted"/>
<gene>
    <name evidence="10" type="ORF">BCR43DRAFT_486226</name>
</gene>
<dbReference type="PROSITE" id="PS50081">
    <property type="entry name" value="ZF_DAG_PE_2"/>
    <property type="match status" value="1"/>
</dbReference>
<dbReference type="AlphaFoldDB" id="A0A1X2HNQ3"/>
<feature type="region of interest" description="Disordered" evidence="6">
    <location>
        <begin position="746"/>
        <end position="765"/>
    </location>
</feature>
<feature type="region of interest" description="Disordered" evidence="6">
    <location>
        <begin position="426"/>
        <end position="446"/>
    </location>
</feature>
<dbReference type="CDD" id="cd00029">
    <property type="entry name" value="C1"/>
    <property type="match status" value="1"/>
</dbReference>
<dbReference type="PROSITE" id="PS00478">
    <property type="entry name" value="LIM_DOMAIN_1"/>
    <property type="match status" value="2"/>
</dbReference>
<dbReference type="GO" id="GO:0005737">
    <property type="term" value="C:cytoplasm"/>
    <property type="evidence" value="ECO:0007669"/>
    <property type="project" value="TreeGrafter"/>
</dbReference>
<feature type="domain" description="Rho-GAP" evidence="9">
    <location>
        <begin position="872"/>
        <end position="1061"/>
    </location>
</feature>
<dbReference type="SMART" id="SM00324">
    <property type="entry name" value="RhoGAP"/>
    <property type="match status" value="1"/>
</dbReference>
<evidence type="ECO:0000313" key="10">
    <source>
        <dbReference type="EMBL" id="ORZ01014.1"/>
    </source>
</evidence>
<evidence type="ECO:0000256" key="6">
    <source>
        <dbReference type="SAM" id="MobiDB-lite"/>
    </source>
</evidence>
<dbReference type="CDD" id="cd09395">
    <property type="entry name" value="LIM2_Rga"/>
    <property type="match status" value="1"/>
</dbReference>
<dbReference type="Pfam" id="PF00130">
    <property type="entry name" value="C1_1"/>
    <property type="match status" value="1"/>
</dbReference>
<dbReference type="InParanoid" id="A0A1X2HNQ3"/>
<feature type="compositionally biased region" description="Basic and acidic residues" evidence="6">
    <location>
        <begin position="128"/>
        <end position="139"/>
    </location>
</feature>
<dbReference type="PROSITE" id="PS00479">
    <property type="entry name" value="ZF_DAG_PE_1"/>
    <property type="match status" value="1"/>
</dbReference>
<feature type="domain" description="LIM zinc-binding" evidence="7">
    <location>
        <begin position="11"/>
        <end position="67"/>
    </location>
</feature>
<dbReference type="InterPro" id="IPR046349">
    <property type="entry name" value="C1-like_sf"/>
</dbReference>
<keyword evidence="5" id="KW-0175">Coiled coil</keyword>
<dbReference type="InterPro" id="IPR008936">
    <property type="entry name" value="Rho_GTPase_activation_prot"/>
</dbReference>
<reference evidence="10 11" key="1">
    <citation type="submission" date="2016-07" db="EMBL/GenBank/DDBJ databases">
        <title>Pervasive Adenine N6-methylation of Active Genes in Fungi.</title>
        <authorList>
            <consortium name="DOE Joint Genome Institute"/>
            <person name="Mondo S.J."/>
            <person name="Dannebaum R.O."/>
            <person name="Kuo R.C."/>
            <person name="Labutti K."/>
            <person name="Haridas S."/>
            <person name="Kuo A."/>
            <person name="Salamov A."/>
            <person name="Ahrendt S.R."/>
            <person name="Lipzen A."/>
            <person name="Sullivan W."/>
            <person name="Andreopoulos W.B."/>
            <person name="Clum A."/>
            <person name="Lindquist E."/>
            <person name="Daum C."/>
            <person name="Ramamoorthy G.K."/>
            <person name="Gryganskyi A."/>
            <person name="Culley D."/>
            <person name="Magnuson J.K."/>
            <person name="James T.Y."/>
            <person name="O'Malley M.A."/>
            <person name="Stajich J.E."/>
            <person name="Spatafora J.W."/>
            <person name="Visel A."/>
            <person name="Grigoriev I.V."/>
        </authorList>
    </citation>
    <scope>NUCLEOTIDE SEQUENCE [LARGE SCALE GENOMIC DNA]</scope>
    <source>
        <strain evidence="10 11">NRRL 2496</strain>
    </source>
</reference>
<dbReference type="Pfam" id="PF00620">
    <property type="entry name" value="RhoGAP"/>
    <property type="match status" value="1"/>
</dbReference>
<dbReference type="OMA" id="DKMWGLQ"/>
<evidence type="ECO:0000256" key="3">
    <source>
        <dbReference type="ARBA" id="ARBA00022833"/>
    </source>
</evidence>
<evidence type="ECO:0000259" key="8">
    <source>
        <dbReference type="PROSITE" id="PS50081"/>
    </source>
</evidence>
<comment type="caution">
    <text evidence="10">The sequence shown here is derived from an EMBL/GenBank/DDBJ whole genome shotgun (WGS) entry which is preliminary data.</text>
</comment>
<protein>
    <submittedName>
        <fullName evidence="10">Uncharacterized protein</fullName>
    </submittedName>
</protein>
<keyword evidence="3 4" id="KW-0862">Zinc</keyword>
<dbReference type="FunCoup" id="A0A1X2HNQ3">
    <property type="interactions" value="333"/>
</dbReference>
<feature type="coiled-coil region" evidence="5">
    <location>
        <begin position="470"/>
        <end position="497"/>
    </location>
</feature>
<dbReference type="SUPFAM" id="SSF57889">
    <property type="entry name" value="Cysteine-rich domain"/>
    <property type="match status" value="1"/>
</dbReference>
<dbReference type="InterPro" id="IPR050729">
    <property type="entry name" value="Rho-GAP"/>
</dbReference>
<evidence type="ECO:0000259" key="7">
    <source>
        <dbReference type="PROSITE" id="PS50023"/>
    </source>
</evidence>
<feature type="coiled-coil region" evidence="5">
    <location>
        <begin position="615"/>
        <end position="670"/>
    </location>
</feature>
<keyword evidence="1" id="KW-0343">GTPase activation</keyword>
<dbReference type="InterPro" id="IPR001781">
    <property type="entry name" value="Znf_LIM"/>
</dbReference>
<dbReference type="CDD" id="cd00159">
    <property type="entry name" value="RhoGAP"/>
    <property type="match status" value="1"/>
</dbReference>
<dbReference type="EMBL" id="MCGN01000002">
    <property type="protein sequence ID" value="ORZ01014.1"/>
    <property type="molecule type" value="Genomic_DNA"/>
</dbReference>
<feature type="compositionally biased region" description="Low complexity" evidence="6">
    <location>
        <begin position="295"/>
        <end position="306"/>
    </location>
</feature>
<dbReference type="PANTHER" id="PTHR23176">
    <property type="entry name" value="RHO/RAC/CDC GTPASE-ACTIVATING PROTEIN"/>
    <property type="match status" value="1"/>
</dbReference>
<name>A0A1X2HNQ3_SYNRA</name>
<dbReference type="PROSITE" id="PS50023">
    <property type="entry name" value="LIM_DOMAIN_2"/>
    <property type="match status" value="2"/>
</dbReference>
<dbReference type="InterPro" id="IPR002219">
    <property type="entry name" value="PKC_DAG/PE"/>
</dbReference>
<feature type="region of interest" description="Disordered" evidence="6">
    <location>
        <begin position="210"/>
        <end position="318"/>
    </location>
</feature>
<organism evidence="10 11">
    <name type="scientific">Syncephalastrum racemosum</name>
    <name type="common">Filamentous fungus</name>
    <dbReference type="NCBI Taxonomy" id="13706"/>
    <lineage>
        <taxon>Eukaryota</taxon>
        <taxon>Fungi</taxon>
        <taxon>Fungi incertae sedis</taxon>
        <taxon>Mucoromycota</taxon>
        <taxon>Mucoromycotina</taxon>
        <taxon>Mucoromycetes</taxon>
        <taxon>Mucorales</taxon>
        <taxon>Syncephalastraceae</taxon>
        <taxon>Syncephalastrum</taxon>
    </lineage>
</organism>
<feature type="compositionally biased region" description="Low complexity" evidence="6">
    <location>
        <begin position="140"/>
        <end position="158"/>
    </location>
</feature>
<dbReference type="InterPro" id="IPR000198">
    <property type="entry name" value="RhoGAP_dom"/>
</dbReference>
<evidence type="ECO:0000256" key="1">
    <source>
        <dbReference type="ARBA" id="ARBA00022468"/>
    </source>
</evidence>
<keyword evidence="2 4" id="KW-0479">Metal-binding</keyword>
<dbReference type="GO" id="GO:0007165">
    <property type="term" value="P:signal transduction"/>
    <property type="evidence" value="ECO:0007669"/>
    <property type="project" value="InterPro"/>
</dbReference>
<evidence type="ECO:0000313" key="11">
    <source>
        <dbReference type="Proteomes" id="UP000242180"/>
    </source>
</evidence>
<dbReference type="PROSITE" id="PS50238">
    <property type="entry name" value="RHOGAP"/>
    <property type="match status" value="1"/>
</dbReference>
<dbReference type="PANTHER" id="PTHR23176:SF128">
    <property type="entry name" value="RHO GTPASE-ACTIVATING PROTEIN RGD1"/>
    <property type="match status" value="1"/>
</dbReference>
<feature type="region of interest" description="Disordered" evidence="6">
    <location>
        <begin position="380"/>
        <end position="402"/>
    </location>
</feature>
<evidence type="ECO:0000256" key="5">
    <source>
        <dbReference type="SAM" id="Coils"/>
    </source>
</evidence>
<evidence type="ECO:0000259" key="9">
    <source>
        <dbReference type="PROSITE" id="PS50238"/>
    </source>
</evidence>
<keyword evidence="11" id="KW-1185">Reference proteome</keyword>
<accession>A0A1X2HNQ3</accession>
<keyword evidence="4" id="KW-0440">LIM domain</keyword>
<sequence length="1064" mass="116957">MSSPHMDQQPPPCTGCRRFIEEGSVIAFGDSLFHLECFVCAKCSTPVDCSSNLLLLTDGRPVCENCSYVCTACKQSIRDEAVMTGEEAYHANCFRCVACRQRIEDLVFTQTSKGIYCSGCHEQRRADRQRRREEKERRQQQLQHSQSLPSPQSASSRADQPMVNSPAPPASQSGVHHGYNNAGQRHTSRMLDSQVVADYLQIQQALDGQVRTTKNETSRRFSPATSSSSYSSNNNNGNLNSHYDKHPPTPTRSRSSSVDTMGRNKLSRGSEKTPTPPPSAGSQSPSIPSGITRLSSIPSANSSEASLHNNSTTPKDNIYLLKDGSVSKGNLSNQSSSSSLNQALPDLPSFNLSFFDNDSSDLVNLTRSLGANLDVGSTTSLHTNSNHGNNNNKQPKLKSKASFASSKISKASELLASSLRQASHGASSSALSDFPQPPTGKSVPKNATVSPFVSSFDLDSDEVPTDRASVMRMKAELKSANLKLTELNGNLSRIKDASKRALDEFTRAKEEIVKEANLRQQHEYTIMQLRHQLAAFQQAKMLGTEEFSAASKEEVERVARIRVELERTCKELNGYRENIARDIENLSKQKQAGLVDAVSSTSHLEQQQKALAAHIESLIAERDSLKSEADELSRIRDEVLNEMVVLNTKNAELSSMNNDLSRRMTEREREAAAVMAGTSFLYPTTSTSNELPTVGRQRKSSEASLDTRKVAARDSFSGATSAPKLFKMKKGANVFQRFGYKTNKVTDPSIAEDENGAGSPYKLANASSSSMSLATNFEPVRREREQSQGSSVSTGTHSFQPTPFLRPVKCNVCSEKMWGLSEYRCQGCGVAAHGKCLSHVSQVCFGSTSSTLDLLSPADSESSHRLDTMFGAELASQVALEGRSIPLIVEKCIEAVEVRAMDMEGIYRKSGGAAQMRAIQVAFDQGATIDLTDDDEYNDIGAVTSVLKHYFRELPNPLLTFELYAKFIEAVSMPVGTSKTNRFIEILSQLPQANYDTLKMLMNHLYRVSQRSSENRMTVKNLALVFGPTLMRDTDSNRDFLDMSYKNATMEYLILNSKELFAAN</sequence>
<dbReference type="OrthoDB" id="79452at2759"/>
<dbReference type="SMART" id="SM00132">
    <property type="entry name" value="LIM"/>
    <property type="match status" value="2"/>
</dbReference>
<dbReference type="GO" id="GO:0005096">
    <property type="term" value="F:GTPase activator activity"/>
    <property type="evidence" value="ECO:0007669"/>
    <property type="project" value="UniProtKB-KW"/>
</dbReference>
<dbReference type="Gene3D" id="1.10.555.10">
    <property type="entry name" value="Rho GTPase activation protein"/>
    <property type="match status" value="1"/>
</dbReference>
<feature type="domain" description="LIM zinc-binding" evidence="7">
    <location>
        <begin position="68"/>
        <end position="127"/>
    </location>
</feature>
<feature type="domain" description="Phorbol-ester/DAG-type" evidence="8">
    <location>
        <begin position="796"/>
        <end position="844"/>
    </location>
</feature>
<feature type="region of interest" description="Disordered" evidence="6">
    <location>
        <begin position="128"/>
        <end position="186"/>
    </location>
</feature>
<dbReference type="FunFam" id="1.10.555.10:FF:000043">
    <property type="entry name" value="Rho GTPase activator Rga"/>
    <property type="match status" value="1"/>
</dbReference>
<feature type="region of interest" description="Disordered" evidence="6">
    <location>
        <begin position="685"/>
        <end position="707"/>
    </location>
</feature>
<dbReference type="GO" id="GO:0046872">
    <property type="term" value="F:metal ion binding"/>
    <property type="evidence" value="ECO:0007669"/>
    <property type="project" value="UniProtKB-KW"/>
</dbReference>
<dbReference type="Pfam" id="PF00412">
    <property type="entry name" value="LIM"/>
    <property type="match status" value="2"/>
</dbReference>
<dbReference type="SUPFAM" id="SSF48350">
    <property type="entry name" value="GTPase activation domain, GAP"/>
    <property type="match status" value="1"/>
</dbReference>
<feature type="compositionally biased region" description="Low complexity" evidence="6">
    <location>
        <begin position="380"/>
        <end position="392"/>
    </location>
</feature>
<dbReference type="Gene3D" id="2.10.110.10">
    <property type="entry name" value="Cysteine Rich Protein"/>
    <property type="match status" value="2"/>
</dbReference>
<feature type="compositionally biased region" description="Low complexity" evidence="6">
    <location>
        <begin position="226"/>
        <end position="241"/>
    </location>
</feature>
<evidence type="ECO:0000256" key="2">
    <source>
        <dbReference type="ARBA" id="ARBA00022723"/>
    </source>
</evidence>
<feature type="compositionally biased region" description="Polar residues" evidence="6">
    <location>
        <begin position="280"/>
        <end position="294"/>
    </location>
</feature>
<dbReference type="SMART" id="SM00109">
    <property type="entry name" value="C1"/>
    <property type="match status" value="1"/>
</dbReference>
<dbReference type="Gene3D" id="3.30.60.20">
    <property type="match status" value="1"/>
</dbReference>
<dbReference type="STRING" id="13706.A0A1X2HNQ3"/>
<evidence type="ECO:0000256" key="4">
    <source>
        <dbReference type="PROSITE-ProRule" id="PRU00125"/>
    </source>
</evidence>
<dbReference type="Proteomes" id="UP000242180">
    <property type="component" value="Unassembled WGS sequence"/>
</dbReference>